<proteinExistence type="predicted"/>
<sequence>MLRDVTTTITDGGLGIRTNLGEGVHVKIGVAAAPSASPVVISGNMNDKKIKELLGHSPLADAVMDSIENGAGKIYCFPVSPAVPGTVGQVQKDGSGTGSATVTGNPSNAVKVTMQVTESGGLNEAAIRYEVDGLFEQEVTLPLSGVLDIPGTGLKFAFSEAEQDKAKSFLVGDTYTVSTTAPQMSNQDVLAAMDKLRNVSFSFEFVHIVGESAKPLWTAVSEQIVKLRDTYKKPLFAICEAPQWEMDESIDAFVQRLIEARKGLSNYDLQIVSAWSKYRKMDGRTKVVNNAGIVCGLYALAKPQQSIGETKSFSIPETKMLELLPEGIEDYVGLLDEEKYLTFRRYEGLDGFYVTNAKMMAPDGSDYRYAEDVRIKNKIIRETRREALLHLQSEVDMTDVSGSLETIAKFIETPLDEMVRAKEISSGRIIVPSDQDILVSEQLDVIIRYVPIGHIREIQIDIGMENPFGRE</sequence>
<evidence type="ECO:0000313" key="6">
    <source>
        <dbReference type="Proteomes" id="UP001154322"/>
    </source>
</evidence>
<dbReference type="EMBL" id="CALYLO010000012">
    <property type="protein sequence ID" value="CAH8248800.1"/>
    <property type="molecule type" value="Genomic_DNA"/>
</dbReference>
<dbReference type="RefSeq" id="WP_213430846.1">
    <property type="nucleotide sequence ID" value="NZ_AP031286.1"/>
</dbReference>
<name>A0ABM9GF01_9BACL</name>
<comment type="caution">
    <text evidence="5">The sequence shown here is derived from an EMBL/GenBank/DDBJ whole genome shotgun (WGS) entry which is preliminary data.</text>
</comment>
<dbReference type="Proteomes" id="UP001154322">
    <property type="component" value="Unassembled WGS sequence"/>
</dbReference>
<evidence type="ECO:0000313" key="1">
    <source>
        <dbReference type="EMBL" id="CAH8248800.1"/>
    </source>
</evidence>
<evidence type="ECO:0000313" key="4">
    <source>
        <dbReference type="EMBL" id="CAH8249581.1"/>
    </source>
</evidence>
<protein>
    <submittedName>
        <fullName evidence="5">DUF2586 domain-containing protein</fullName>
    </submittedName>
</protein>
<dbReference type="InterPro" id="IPR019694">
    <property type="entry name" value="Phage_HP1_Orf23"/>
</dbReference>
<dbReference type="Pfam" id="PF10758">
    <property type="entry name" value="DUF2586"/>
    <property type="match status" value="1"/>
</dbReference>
<evidence type="ECO:0000313" key="3">
    <source>
        <dbReference type="EMBL" id="CAH8248996.1"/>
    </source>
</evidence>
<dbReference type="EMBL" id="CALYLO010000013">
    <property type="protein sequence ID" value="CAH8248824.1"/>
    <property type="molecule type" value="Genomic_DNA"/>
</dbReference>
<evidence type="ECO:0000313" key="5">
    <source>
        <dbReference type="EMBL" id="CAH8249893.1"/>
    </source>
</evidence>
<dbReference type="EMBL" id="CALYLO010000013">
    <property type="protein sequence ID" value="CAH8248996.1"/>
    <property type="molecule type" value="Genomic_DNA"/>
</dbReference>
<reference evidence="5" key="1">
    <citation type="submission" date="2022-06" db="EMBL/GenBank/DDBJ databases">
        <authorList>
            <person name="Dietemann V."/>
            <person name="Ory F."/>
            <person name="Dainat B."/>
            <person name="Oberhansli S."/>
        </authorList>
    </citation>
    <scope>NUCLEOTIDE SEQUENCE</scope>
    <source>
        <strain evidence="5">Ena-SAMPLE-TAB-26-04-2022-14:26:32:270-5432</strain>
    </source>
</reference>
<dbReference type="EMBL" id="CALYLO010000017">
    <property type="protein sequence ID" value="CAH8249581.1"/>
    <property type="molecule type" value="Genomic_DNA"/>
</dbReference>
<dbReference type="EMBL" id="CALYLO010000021">
    <property type="protein sequence ID" value="CAH8249893.1"/>
    <property type="molecule type" value="Genomic_DNA"/>
</dbReference>
<organism evidence="5 6">
    <name type="scientific">Paenibacillus melissococcoides</name>
    <dbReference type="NCBI Taxonomy" id="2912268"/>
    <lineage>
        <taxon>Bacteria</taxon>
        <taxon>Bacillati</taxon>
        <taxon>Bacillota</taxon>
        <taxon>Bacilli</taxon>
        <taxon>Bacillales</taxon>
        <taxon>Paenibacillaceae</taxon>
        <taxon>Paenibacillus</taxon>
    </lineage>
</organism>
<evidence type="ECO:0000313" key="2">
    <source>
        <dbReference type="EMBL" id="CAH8248824.1"/>
    </source>
</evidence>
<accession>A0ABM9GF01</accession>
<keyword evidence="6" id="KW-1185">Reference proteome</keyword>
<gene>
    <name evidence="1" type="ORF">WJ0W_005984</name>
    <name evidence="2" type="ORF">WJ0W_006008</name>
    <name evidence="3" type="ORF">WJ0W_006183</name>
    <name evidence="4" type="ORF">WJ0W_006766</name>
    <name evidence="5" type="ORF">WJ0W_007079</name>
</gene>